<proteinExistence type="predicted"/>
<dbReference type="EMBL" id="CAJOBJ010240911">
    <property type="protein sequence ID" value="CAF5075171.1"/>
    <property type="molecule type" value="Genomic_DNA"/>
</dbReference>
<name>A0A8S3EQX6_9BILA</name>
<evidence type="ECO:0000313" key="3">
    <source>
        <dbReference type="Proteomes" id="UP000681720"/>
    </source>
</evidence>
<organism evidence="2 3">
    <name type="scientific">Rotaria magnacalcarata</name>
    <dbReference type="NCBI Taxonomy" id="392030"/>
    <lineage>
        <taxon>Eukaryota</taxon>
        <taxon>Metazoa</taxon>
        <taxon>Spiralia</taxon>
        <taxon>Gnathifera</taxon>
        <taxon>Rotifera</taxon>
        <taxon>Eurotatoria</taxon>
        <taxon>Bdelloidea</taxon>
        <taxon>Philodinida</taxon>
        <taxon>Philodinidae</taxon>
        <taxon>Rotaria</taxon>
    </lineage>
</organism>
<comment type="caution">
    <text evidence="2">The sequence shown here is derived from an EMBL/GenBank/DDBJ whole genome shotgun (WGS) entry which is preliminary data.</text>
</comment>
<reference evidence="2" key="1">
    <citation type="submission" date="2021-02" db="EMBL/GenBank/DDBJ databases">
        <authorList>
            <person name="Nowell W R."/>
        </authorList>
    </citation>
    <scope>NUCLEOTIDE SEQUENCE</scope>
</reference>
<evidence type="ECO:0000313" key="1">
    <source>
        <dbReference type="EMBL" id="CAF4903589.1"/>
    </source>
</evidence>
<dbReference type="Proteomes" id="UP000681720">
    <property type="component" value="Unassembled WGS sequence"/>
</dbReference>
<sequence length="28" mass="2965">MMATNSVVSESNADSNIIIIHDGAQYPS</sequence>
<dbReference type="Proteomes" id="UP000681967">
    <property type="component" value="Unassembled WGS sequence"/>
</dbReference>
<dbReference type="EMBL" id="CAJOBH010168685">
    <property type="protein sequence ID" value="CAF4903589.1"/>
    <property type="molecule type" value="Genomic_DNA"/>
</dbReference>
<accession>A0A8S3EQX6</accession>
<protein>
    <submittedName>
        <fullName evidence="2">Uncharacterized protein</fullName>
    </submittedName>
</protein>
<feature type="non-terminal residue" evidence="2">
    <location>
        <position position="28"/>
    </location>
</feature>
<evidence type="ECO:0000313" key="2">
    <source>
        <dbReference type="EMBL" id="CAF5075171.1"/>
    </source>
</evidence>
<gene>
    <name evidence="1" type="ORF">BYL167_LOCUS52287</name>
    <name evidence="2" type="ORF">GIL414_LOCUS61371</name>
</gene>
<dbReference type="AlphaFoldDB" id="A0A8S3EQX6"/>